<dbReference type="HOGENOM" id="CLU_470089_0_0_1"/>
<feature type="compositionally biased region" description="Basic and acidic residues" evidence="1">
    <location>
        <begin position="360"/>
        <end position="390"/>
    </location>
</feature>
<proteinExistence type="predicted"/>
<reference evidence="2 3" key="1">
    <citation type="submission" date="2015-01" db="EMBL/GenBank/DDBJ databases">
        <title>The Genome Sequence of Cladophialophora immunda CBS83496.</title>
        <authorList>
            <consortium name="The Broad Institute Genomics Platform"/>
            <person name="Cuomo C."/>
            <person name="de Hoog S."/>
            <person name="Gorbushina A."/>
            <person name="Stielow B."/>
            <person name="Teixiera M."/>
            <person name="Abouelleil A."/>
            <person name="Chapman S.B."/>
            <person name="Priest M."/>
            <person name="Young S.K."/>
            <person name="Wortman J."/>
            <person name="Nusbaum C."/>
            <person name="Birren B."/>
        </authorList>
    </citation>
    <scope>NUCLEOTIDE SEQUENCE [LARGE SCALE GENOMIC DNA]</scope>
    <source>
        <strain evidence="2 3">CBS 83496</strain>
    </source>
</reference>
<dbReference type="InterPro" id="IPR036388">
    <property type="entry name" value="WH-like_DNA-bd_sf"/>
</dbReference>
<evidence type="ECO:0008006" key="4">
    <source>
        <dbReference type="Google" id="ProtNLM"/>
    </source>
</evidence>
<evidence type="ECO:0000313" key="2">
    <source>
        <dbReference type="EMBL" id="KIW29358.1"/>
    </source>
</evidence>
<keyword evidence="3" id="KW-1185">Reference proteome</keyword>
<feature type="region of interest" description="Disordered" evidence="1">
    <location>
        <begin position="1"/>
        <end position="34"/>
    </location>
</feature>
<dbReference type="OrthoDB" id="5598695at2759"/>
<dbReference type="Gene3D" id="1.10.10.10">
    <property type="entry name" value="Winged helix-like DNA-binding domain superfamily/Winged helix DNA-binding domain"/>
    <property type="match status" value="1"/>
</dbReference>
<dbReference type="AlphaFoldDB" id="A0A0D2CDW7"/>
<gene>
    <name evidence="2" type="ORF">PV07_05177</name>
</gene>
<dbReference type="RefSeq" id="XP_016249574.1">
    <property type="nucleotide sequence ID" value="XM_016392055.1"/>
</dbReference>
<dbReference type="VEuPathDB" id="FungiDB:PV07_05177"/>
<name>A0A0D2CDW7_9EURO</name>
<feature type="region of interest" description="Disordered" evidence="1">
    <location>
        <begin position="275"/>
        <end position="298"/>
    </location>
</feature>
<evidence type="ECO:0000256" key="1">
    <source>
        <dbReference type="SAM" id="MobiDB-lite"/>
    </source>
</evidence>
<dbReference type="EMBL" id="KN847042">
    <property type="protein sequence ID" value="KIW29358.1"/>
    <property type="molecule type" value="Genomic_DNA"/>
</dbReference>
<sequence>MRGDPEPEILLDSSPSDQTNMASEVVVPSKERASLPSTFRTNMAALNQNPLITPPDPPEHDFNAIASPGHKSDDPVLVVDKSEVLPPTPTLSRSSSQSSSLPVQGLFDSEPVLVPQPILPPTDLSDSDYAEAIHLSCRDYDLILKRFALFRNKCSDFLYHLDDRPIPEEQRWVRGDELARRVDRLLEYRISWYEPGLGADTVLDPTSCSPGPWNGIKRLAFAGLLKKYPIDDMDSVLMDIRKYLYGGNASCMEWIPEDSSLQRVSRSSVLAKLGVKPRPAKASERPPPRPTAVASPQEKKVDIAVATLKLAEEPLSRTRGVKRRYADEEDEEPRTVEVKTVAAKEAEEVESIKSVKKQKVVSDSKLKPTRRSSDTKSKNTRNRNSDKPRGPSETLCRNIKDTLNRRSEDKINYEAFKDAILPENGPEIHLSPCEFTAEELKDIRELQDIGDCAGLHPEEVKLCKLLAMSSDLYKCQKARCFIGLALFVEYNLEKLGENNPKFKVLNVGKAQFQLFGNVDVNKLSKMYTTFKKWGWVEDMTQQSIPQSYVDRFPQAHRLALRREVAEYEATLPVEKRIFGV</sequence>
<feature type="region of interest" description="Disordered" evidence="1">
    <location>
        <begin position="347"/>
        <end position="395"/>
    </location>
</feature>
<evidence type="ECO:0000313" key="3">
    <source>
        <dbReference type="Proteomes" id="UP000054466"/>
    </source>
</evidence>
<feature type="compositionally biased region" description="Polar residues" evidence="1">
    <location>
        <begin position="13"/>
        <end position="22"/>
    </location>
</feature>
<feature type="region of interest" description="Disordered" evidence="1">
    <location>
        <begin position="48"/>
        <end position="75"/>
    </location>
</feature>
<accession>A0A0D2CDW7</accession>
<dbReference type="Proteomes" id="UP000054466">
    <property type="component" value="Unassembled WGS sequence"/>
</dbReference>
<dbReference type="STRING" id="569365.A0A0D2CDW7"/>
<organism evidence="2 3">
    <name type="scientific">Cladophialophora immunda</name>
    <dbReference type="NCBI Taxonomy" id="569365"/>
    <lineage>
        <taxon>Eukaryota</taxon>
        <taxon>Fungi</taxon>
        <taxon>Dikarya</taxon>
        <taxon>Ascomycota</taxon>
        <taxon>Pezizomycotina</taxon>
        <taxon>Eurotiomycetes</taxon>
        <taxon>Chaetothyriomycetidae</taxon>
        <taxon>Chaetothyriales</taxon>
        <taxon>Herpotrichiellaceae</taxon>
        <taxon>Cladophialophora</taxon>
    </lineage>
</organism>
<dbReference type="GeneID" id="27344371"/>
<feature type="region of interest" description="Disordered" evidence="1">
    <location>
        <begin position="320"/>
        <end position="339"/>
    </location>
</feature>
<protein>
    <recommendedName>
        <fullName evidence="4">SWIRM domain-containing protein</fullName>
    </recommendedName>
</protein>